<keyword evidence="7 8" id="KW-0413">Isomerase</keyword>
<dbReference type="InterPro" id="IPR014710">
    <property type="entry name" value="RmlC-like_jellyroll"/>
</dbReference>
<gene>
    <name evidence="8" type="primary">rmlC</name>
    <name evidence="8" type="ORF">KOR42_24590</name>
</gene>
<feature type="site" description="Participates in a stacking interaction with the thymidine ring of dTDP-4-oxo-6-deoxyglucose" evidence="6">
    <location>
        <position position="136"/>
    </location>
</feature>
<dbReference type="NCBIfam" id="TIGR01221">
    <property type="entry name" value="rmlC"/>
    <property type="match status" value="1"/>
</dbReference>
<comment type="caution">
    <text evidence="8">The sequence shown here is derived from an EMBL/GenBank/DDBJ whole genome shotgun (WGS) entry which is preliminary data.</text>
</comment>
<reference evidence="8 9" key="1">
    <citation type="submission" date="2019-02" db="EMBL/GenBank/DDBJ databases">
        <title>Deep-cultivation of Planctomycetes and their phenomic and genomic characterization uncovers novel biology.</title>
        <authorList>
            <person name="Wiegand S."/>
            <person name="Jogler M."/>
            <person name="Boedeker C."/>
            <person name="Pinto D."/>
            <person name="Vollmers J."/>
            <person name="Rivas-Marin E."/>
            <person name="Kohn T."/>
            <person name="Peeters S.H."/>
            <person name="Heuer A."/>
            <person name="Rast P."/>
            <person name="Oberbeckmann S."/>
            <person name="Bunk B."/>
            <person name="Jeske O."/>
            <person name="Meyerdierks A."/>
            <person name="Storesund J.E."/>
            <person name="Kallscheuer N."/>
            <person name="Luecker S."/>
            <person name="Lage O.M."/>
            <person name="Pohl T."/>
            <person name="Merkel B.J."/>
            <person name="Hornburger P."/>
            <person name="Mueller R.-W."/>
            <person name="Bruemmer F."/>
            <person name="Labrenz M."/>
            <person name="Spormann A.M."/>
            <person name="Op Den Camp H."/>
            <person name="Overmann J."/>
            <person name="Amann R."/>
            <person name="Jetten M.S.M."/>
            <person name="Mascher T."/>
            <person name="Medema M.H."/>
            <person name="Devos D.P."/>
            <person name="Kaster A.-K."/>
            <person name="Ovreas L."/>
            <person name="Rohde M."/>
            <person name="Galperin M.Y."/>
            <person name="Jogler C."/>
        </authorList>
    </citation>
    <scope>NUCLEOTIDE SEQUENCE [LARGE SCALE GENOMIC DNA]</scope>
    <source>
        <strain evidence="8 9">KOR42</strain>
    </source>
</reference>
<dbReference type="Proteomes" id="UP000317243">
    <property type="component" value="Unassembled WGS sequence"/>
</dbReference>
<dbReference type="PANTHER" id="PTHR21047:SF2">
    <property type="entry name" value="THYMIDINE DIPHOSPHO-4-KETO-RHAMNOSE 3,5-EPIMERASE"/>
    <property type="match status" value="1"/>
</dbReference>
<sequence>MEFVETDLPGVKLVKPKVFGDERGFFLELYHQGKFREGGIPDPFVQDNMSRSQKGVLRGLHYQIQHPQGKLVMALQGEIFDVAVDVRKSSPHFGKWVGATLSSENRHALYVPPGFAHGFLVLSESAEVLYKCTDLYHPEHERSLIWNDSTVGVEWPTDLEPILSAKDQKGLPLAEVECFD</sequence>
<evidence type="ECO:0000256" key="5">
    <source>
        <dbReference type="PIRSR" id="PIRSR600888-1"/>
    </source>
</evidence>
<dbReference type="GO" id="GO:0005829">
    <property type="term" value="C:cytosol"/>
    <property type="evidence" value="ECO:0007669"/>
    <property type="project" value="TreeGrafter"/>
</dbReference>
<dbReference type="AlphaFoldDB" id="A0A5C5X826"/>
<dbReference type="InterPro" id="IPR000888">
    <property type="entry name" value="RmlC-like"/>
</dbReference>
<proteinExistence type="inferred from homology"/>
<dbReference type="InterPro" id="IPR011051">
    <property type="entry name" value="RmlC_Cupin_sf"/>
</dbReference>
<evidence type="ECO:0000256" key="4">
    <source>
        <dbReference type="ARBA" id="ARBA00019595"/>
    </source>
</evidence>
<keyword evidence="9" id="KW-1185">Reference proteome</keyword>
<comment type="function">
    <text evidence="2 7">Catalyzes the epimerization of the C3' and C5'positions of dTDP-6-deoxy-D-xylo-4-hexulose, forming dTDP-6-deoxy-L-lyxo-4-hexulose.</text>
</comment>
<dbReference type="UniPathway" id="UPA00124"/>
<dbReference type="GO" id="GO:0000271">
    <property type="term" value="P:polysaccharide biosynthetic process"/>
    <property type="evidence" value="ECO:0007669"/>
    <property type="project" value="TreeGrafter"/>
</dbReference>
<dbReference type="Gene3D" id="2.60.120.10">
    <property type="entry name" value="Jelly Rolls"/>
    <property type="match status" value="1"/>
</dbReference>
<dbReference type="EMBL" id="SIHI01000001">
    <property type="protein sequence ID" value="TWT59070.1"/>
    <property type="molecule type" value="Genomic_DNA"/>
</dbReference>
<accession>A0A5C5X826</accession>
<comment type="pathway">
    <text evidence="7">Carbohydrate biosynthesis; dTDP-L-rhamnose biosynthesis.</text>
</comment>
<evidence type="ECO:0000256" key="1">
    <source>
        <dbReference type="ARBA" id="ARBA00001298"/>
    </source>
</evidence>
<dbReference type="CDD" id="cd00438">
    <property type="entry name" value="cupin_RmlC"/>
    <property type="match status" value="1"/>
</dbReference>
<comment type="similarity">
    <text evidence="7">Belongs to the dTDP-4-dehydrorhamnose 3,5-epimerase family.</text>
</comment>
<dbReference type="GO" id="GO:0019305">
    <property type="term" value="P:dTDP-rhamnose biosynthetic process"/>
    <property type="evidence" value="ECO:0007669"/>
    <property type="project" value="UniProtKB-UniRule"/>
</dbReference>
<dbReference type="RefSeq" id="WP_146509850.1">
    <property type="nucleotide sequence ID" value="NZ_SIHI01000001.1"/>
</dbReference>
<dbReference type="EC" id="5.1.3.13" evidence="3 7"/>
<evidence type="ECO:0000256" key="3">
    <source>
        <dbReference type="ARBA" id="ARBA00012098"/>
    </source>
</evidence>
<evidence type="ECO:0000256" key="2">
    <source>
        <dbReference type="ARBA" id="ARBA00001997"/>
    </source>
</evidence>
<dbReference type="GO" id="GO:0008830">
    <property type="term" value="F:dTDP-4-dehydrorhamnose 3,5-epimerase activity"/>
    <property type="evidence" value="ECO:0007669"/>
    <property type="project" value="UniProtKB-UniRule"/>
</dbReference>
<dbReference type="OrthoDB" id="9800680at2"/>
<feature type="active site" description="Proton donor" evidence="5">
    <location>
        <position position="130"/>
    </location>
</feature>
<comment type="catalytic activity">
    <reaction evidence="1 7">
        <text>dTDP-4-dehydro-6-deoxy-alpha-D-glucose = dTDP-4-dehydro-beta-L-rhamnose</text>
        <dbReference type="Rhea" id="RHEA:16969"/>
        <dbReference type="ChEBI" id="CHEBI:57649"/>
        <dbReference type="ChEBI" id="CHEBI:62830"/>
        <dbReference type="EC" id="5.1.3.13"/>
    </reaction>
</comment>
<feature type="active site" description="Proton acceptor" evidence="5">
    <location>
        <position position="61"/>
    </location>
</feature>
<dbReference type="SUPFAM" id="SSF51182">
    <property type="entry name" value="RmlC-like cupins"/>
    <property type="match status" value="1"/>
</dbReference>
<protein>
    <recommendedName>
        <fullName evidence="4 7">dTDP-4-dehydrorhamnose 3,5-epimerase</fullName>
        <ecNumber evidence="3 7">5.1.3.13</ecNumber>
    </recommendedName>
    <alternativeName>
        <fullName evidence="7">Thymidine diphospho-4-keto-rhamnose 3,5-epimerase</fullName>
    </alternativeName>
</protein>
<organism evidence="8 9">
    <name type="scientific">Thalassoglobus neptunius</name>
    <dbReference type="NCBI Taxonomy" id="1938619"/>
    <lineage>
        <taxon>Bacteria</taxon>
        <taxon>Pseudomonadati</taxon>
        <taxon>Planctomycetota</taxon>
        <taxon>Planctomycetia</taxon>
        <taxon>Planctomycetales</taxon>
        <taxon>Planctomycetaceae</taxon>
        <taxon>Thalassoglobus</taxon>
    </lineage>
</organism>
<dbReference type="PANTHER" id="PTHR21047">
    <property type="entry name" value="DTDP-6-DEOXY-D-GLUCOSE-3,5 EPIMERASE"/>
    <property type="match status" value="1"/>
</dbReference>
<evidence type="ECO:0000256" key="7">
    <source>
        <dbReference type="RuleBase" id="RU364069"/>
    </source>
</evidence>
<evidence type="ECO:0000313" key="9">
    <source>
        <dbReference type="Proteomes" id="UP000317243"/>
    </source>
</evidence>
<name>A0A5C5X826_9PLAN</name>
<evidence type="ECO:0000256" key="6">
    <source>
        <dbReference type="PIRSR" id="PIRSR600888-3"/>
    </source>
</evidence>
<evidence type="ECO:0000313" key="8">
    <source>
        <dbReference type="EMBL" id="TWT59070.1"/>
    </source>
</evidence>
<dbReference type="Pfam" id="PF00908">
    <property type="entry name" value="dTDP_sugar_isom"/>
    <property type="match status" value="1"/>
</dbReference>
<comment type="subunit">
    <text evidence="7">Homodimer.</text>
</comment>